<dbReference type="InterPro" id="IPR050463">
    <property type="entry name" value="Gfo/Idh/MocA_oxidrdct_glycsds"/>
</dbReference>
<dbReference type="EMBL" id="JAACJS010000011">
    <property type="protein sequence ID" value="NCI49678.1"/>
    <property type="molecule type" value="Genomic_DNA"/>
</dbReference>
<dbReference type="InterPro" id="IPR032459">
    <property type="entry name" value="Oxidoreduct_C"/>
</dbReference>
<dbReference type="InterPro" id="IPR000683">
    <property type="entry name" value="Gfo/Idh/MocA-like_OxRdtase_N"/>
</dbReference>
<feature type="domain" description="Gfo/Idh/MocA-like oxidoreductase N-terminal" evidence="2">
    <location>
        <begin position="87"/>
        <end position="150"/>
    </location>
</feature>
<accession>A0ABW9ZUF8</accession>
<comment type="caution">
    <text evidence="4">The sequence shown here is derived from an EMBL/GenBank/DDBJ whole genome shotgun (WGS) entry which is preliminary data.</text>
</comment>
<keyword evidence="5" id="KW-1185">Reference proteome</keyword>
<organism evidence="4 5">
    <name type="scientific">Sediminibacterium roseum</name>
    <dbReference type="NCBI Taxonomy" id="1978412"/>
    <lineage>
        <taxon>Bacteria</taxon>
        <taxon>Pseudomonadati</taxon>
        <taxon>Bacteroidota</taxon>
        <taxon>Chitinophagia</taxon>
        <taxon>Chitinophagales</taxon>
        <taxon>Chitinophagaceae</taxon>
        <taxon>Sediminibacterium</taxon>
    </lineage>
</organism>
<feature type="domain" description="Putative oxidoreductase C-terminal" evidence="3">
    <location>
        <begin position="170"/>
        <end position="446"/>
    </location>
</feature>
<dbReference type="Gene3D" id="3.40.50.720">
    <property type="entry name" value="NAD(P)-binding Rossmann-like Domain"/>
    <property type="match status" value="1"/>
</dbReference>
<sequence length="449" mass="50945">MRFLFTMIITAITASPAIAQKPVRLITLDPGHFHAALVQKSMYPQVDETVHVYAKKGNDLDLHLAKIKGYNTDVKAPTGWKEVVYEGDDFFDRMLREKKGNVVVLAGNNQLKTDYILKSVQSGLNVFADKPMVIDQKGFVKLKQAFETAKRNKVLLYDIMTERYEITTILQRAFSMEPALFGALTKGTAAEPAVTKESVHHFYKYVSGSVLTRPAWFLDVEQEGEGIVDVTTHLVDLVQWECFPGVTLDYTKDIVLTSAKHWPTVISRNQFAELTKVQQVPAYLKKYSDAKDDISVMCNGEINYRIKGVHAKVSVIWNYKAPDGTGDTHYSIMRGTKANLVIRQGAEQQYKPTLYIEPLVHNAAYDNDVQKTVEKIAQQYKGVSLKKNDKGWEVIIPDAFKEGHESHFARVTEKYLEYLSKNNMPSWEVPNMLAKYYTTTQAQKLANKK</sequence>
<dbReference type="Proteomes" id="UP000753802">
    <property type="component" value="Unassembled WGS sequence"/>
</dbReference>
<name>A0ABW9ZUF8_9BACT</name>
<evidence type="ECO:0000313" key="5">
    <source>
        <dbReference type="Proteomes" id="UP000753802"/>
    </source>
</evidence>
<dbReference type="InterPro" id="IPR036291">
    <property type="entry name" value="NAD(P)-bd_dom_sf"/>
</dbReference>
<evidence type="ECO:0000256" key="1">
    <source>
        <dbReference type="ARBA" id="ARBA00023002"/>
    </source>
</evidence>
<dbReference type="Pfam" id="PF16490">
    <property type="entry name" value="Oxidoreduct_C"/>
    <property type="match status" value="1"/>
</dbReference>
<dbReference type="PANTHER" id="PTHR43818:SF11">
    <property type="entry name" value="BCDNA.GH03377"/>
    <property type="match status" value="1"/>
</dbReference>
<reference evidence="4 5" key="1">
    <citation type="submission" date="2020-01" db="EMBL/GenBank/DDBJ databases">
        <title>Genome analysis.</title>
        <authorList>
            <person name="Wu S."/>
            <person name="Wang G."/>
        </authorList>
    </citation>
    <scope>NUCLEOTIDE SEQUENCE [LARGE SCALE GENOMIC DNA]</scope>
    <source>
        <strain evidence="4 5">SYL130</strain>
    </source>
</reference>
<evidence type="ECO:0000313" key="4">
    <source>
        <dbReference type="EMBL" id="NCI49678.1"/>
    </source>
</evidence>
<protein>
    <submittedName>
        <fullName evidence="4">Gfo/Idh/MocA family oxidoreductase</fullName>
    </submittedName>
</protein>
<keyword evidence="1" id="KW-0560">Oxidoreductase</keyword>
<evidence type="ECO:0000259" key="3">
    <source>
        <dbReference type="Pfam" id="PF16490"/>
    </source>
</evidence>
<dbReference type="PANTHER" id="PTHR43818">
    <property type="entry name" value="BCDNA.GH03377"/>
    <property type="match status" value="1"/>
</dbReference>
<proteinExistence type="predicted"/>
<gene>
    <name evidence="4" type="ORF">GWC95_07080</name>
</gene>
<evidence type="ECO:0000259" key="2">
    <source>
        <dbReference type="Pfam" id="PF01408"/>
    </source>
</evidence>
<dbReference type="SUPFAM" id="SSF51735">
    <property type="entry name" value="NAD(P)-binding Rossmann-fold domains"/>
    <property type="match status" value="1"/>
</dbReference>
<dbReference type="Pfam" id="PF01408">
    <property type="entry name" value="GFO_IDH_MocA"/>
    <property type="match status" value="1"/>
</dbReference>